<keyword evidence="2" id="KW-1133">Transmembrane helix</keyword>
<reference evidence="5" key="2">
    <citation type="journal article" date="2013" name="Nat. Genet.">
        <title>The draft genomes of soft-shell turtle and green sea turtle yield insights into the development and evolution of the turtle-specific body plan.</title>
        <authorList>
            <person name="Wang Z."/>
            <person name="Pascual-Anaya J."/>
            <person name="Zadissa A."/>
            <person name="Li W."/>
            <person name="Niimura Y."/>
            <person name="Huang Z."/>
            <person name="Li C."/>
            <person name="White S."/>
            <person name="Xiong Z."/>
            <person name="Fang D."/>
            <person name="Wang B."/>
            <person name="Ming Y."/>
            <person name="Chen Y."/>
            <person name="Zheng Y."/>
            <person name="Kuraku S."/>
            <person name="Pignatelli M."/>
            <person name="Herrero J."/>
            <person name="Beal K."/>
            <person name="Nozawa M."/>
            <person name="Li Q."/>
            <person name="Wang J."/>
            <person name="Zhang H."/>
            <person name="Yu L."/>
            <person name="Shigenobu S."/>
            <person name="Wang J."/>
            <person name="Liu J."/>
            <person name="Flicek P."/>
            <person name="Searle S."/>
            <person name="Wang J."/>
            <person name="Kuratani S."/>
            <person name="Yin Y."/>
            <person name="Aken B."/>
            <person name="Zhang G."/>
            <person name="Irie N."/>
        </authorList>
    </citation>
    <scope>NUCLEOTIDE SEQUENCE [LARGE SCALE GENOMIC DNA]</scope>
    <source>
        <strain evidence="5">Daiwa-1</strain>
    </source>
</reference>
<keyword evidence="2" id="KW-0812">Transmembrane</keyword>
<sequence length="96" mass="10265">TPSWACPAGMSRPPEPRQDAAPPSKLPFGSCWSCRILSGSALVGAGFWVYLGARRVLSRGYAPSPWNIVQLTFAVSLACWGIVIIVDPVGKKLPLL</sequence>
<reference evidence="4" key="3">
    <citation type="submission" date="2025-08" db="UniProtKB">
        <authorList>
            <consortium name="Ensembl"/>
        </authorList>
    </citation>
    <scope>IDENTIFICATION</scope>
</reference>
<accession>K7G8D3</accession>
<feature type="region of interest" description="Disordered" evidence="1">
    <location>
        <begin position="1"/>
        <end position="23"/>
    </location>
</feature>
<dbReference type="AlphaFoldDB" id="K7G8D3"/>
<dbReference type="InterPro" id="IPR053117">
    <property type="entry name" value="DMAC_Protein"/>
</dbReference>
<dbReference type="eggNOG" id="ENOG502S9M0">
    <property type="taxonomic scope" value="Eukaryota"/>
</dbReference>
<dbReference type="GeneTree" id="ENSGT01010000222658"/>
<feature type="domain" description="Distal membrane-arm assembly complex protein 1-like" evidence="3">
    <location>
        <begin position="30"/>
        <end position="76"/>
    </location>
</feature>
<evidence type="ECO:0000259" key="3">
    <source>
        <dbReference type="Pfam" id="PF15055"/>
    </source>
</evidence>
<dbReference type="OMA" id="FKNCWSC"/>
<keyword evidence="2" id="KW-0472">Membrane</keyword>
<feature type="transmembrane region" description="Helical" evidence="2">
    <location>
        <begin position="65"/>
        <end position="86"/>
    </location>
</feature>
<name>K7G8D3_PELSI</name>
<dbReference type="HOGENOM" id="CLU_171933_0_0_1"/>
<reference evidence="5" key="1">
    <citation type="submission" date="2011-10" db="EMBL/GenBank/DDBJ databases">
        <authorList>
            <consortium name="Soft-shell Turtle Genome Consortium"/>
        </authorList>
    </citation>
    <scope>NUCLEOTIDE SEQUENCE [LARGE SCALE GENOMIC DNA]</scope>
    <source>
        <strain evidence="5">Daiwa-1</strain>
    </source>
</reference>
<dbReference type="Pfam" id="PF15055">
    <property type="entry name" value="DMAC1_Dmo2"/>
    <property type="match status" value="1"/>
</dbReference>
<protein>
    <submittedName>
        <fullName evidence="4">Distal membrane arm assembly complex 1</fullName>
    </submittedName>
</protein>
<dbReference type="InterPro" id="IPR028036">
    <property type="entry name" value="DMAC1-like_dom"/>
</dbReference>
<dbReference type="PANTHER" id="PTHR36469:SF1">
    <property type="entry name" value="DISTAL MEMBRANE-ARM ASSEMBLY COMPLEX PROTEIN 1"/>
    <property type="match status" value="1"/>
</dbReference>
<evidence type="ECO:0000256" key="2">
    <source>
        <dbReference type="SAM" id="Phobius"/>
    </source>
</evidence>
<keyword evidence="5" id="KW-1185">Reference proteome</keyword>
<evidence type="ECO:0000256" key="1">
    <source>
        <dbReference type="SAM" id="MobiDB-lite"/>
    </source>
</evidence>
<evidence type="ECO:0000313" key="5">
    <source>
        <dbReference type="Proteomes" id="UP000007267"/>
    </source>
</evidence>
<dbReference type="PANTHER" id="PTHR36469">
    <property type="entry name" value="DISTAL MEMBRANE-ARM ASSEMBLY COMPLEX PROTEIN 1"/>
    <property type="match status" value="1"/>
</dbReference>
<evidence type="ECO:0000313" key="4">
    <source>
        <dbReference type="Ensembl" id="ENSPSIP00000016544.1"/>
    </source>
</evidence>
<feature type="transmembrane region" description="Helical" evidence="2">
    <location>
        <begin position="36"/>
        <end position="53"/>
    </location>
</feature>
<proteinExistence type="predicted"/>
<dbReference type="Ensembl" id="ENSPSIT00000016620.1">
    <property type="protein sequence ID" value="ENSPSIP00000016544.1"/>
    <property type="gene ID" value="ENSPSIG00000014741.1"/>
</dbReference>
<dbReference type="Proteomes" id="UP000007267">
    <property type="component" value="Unassembled WGS sequence"/>
</dbReference>
<dbReference type="EMBL" id="AGCU01052692">
    <property type="status" value="NOT_ANNOTATED_CDS"/>
    <property type="molecule type" value="Genomic_DNA"/>
</dbReference>
<organism evidence="4 5">
    <name type="scientific">Pelodiscus sinensis</name>
    <name type="common">Chinese softshell turtle</name>
    <name type="synonym">Trionyx sinensis</name>
    <dbReference type="NCBI Taxonomy" id="13735"/>
    <lineage>
        <taxon>Eukaryota</taxon>
        <taxon>Metazoa</taxon>
        <taxon>Chordata</taxon>
        <taxon>Craniata</taxon>
        <taxon>Vertebrata</taxon>
        <taxon>Euteleostomi</taxon>
        <taxon>Archelosauria</taxon>
        <taxon>Testudinata</taxon>
        <taxon>Testudines</taxon>
        <taxon>Cryptodira</taxon>
        <taxon>Trionychia</taxon>
        <taxon>Trionychidae</taxon>
        <taxon>Pelodiscus</taxon>
    </lineage>
</organism>
<reference evidence="4" key="4">
    <citation type="submission" date="2025-09" db="UniProtKB">
        <authorList>
            <consortium name="Ensembl"/>
        </authorList>
    </citation>
    <scope>IDENTIFICATION</scope>
</reference>